<dbReference type="RefSeq" id="WP_209985781.1">
    <property type="nucleotide sequence ID" value="NZ_JAGINO010000017.1"/>
</dbReference>
<feature type="compositionally biased region" description="Polar residues" evidence="1">
    <location>
        <begin position="1"/>
        <end position="12"/>
    </location>
</feature>
<feature type="compositionally biased region" description="Low complexity" evidence="1">
    <location>
        <begin position="14"/>
        <end position="28"/>
    </location>
</feature>
<feature type="region of interest" description="Disordered" evidence="1">
    <location>
        <begin position="1"/>
        <end position="28"/>
    </location>
</feature>
<keyword evidence="3" id="KW-1185">Reference proteome</keyword>
<evidence type="ECO:0000256" key="1">
    <source>
        <dbReference type="SAM" id="MobiDB-lite"/>
    </source>
</evidence>
<comment type="caution">
    <text evidence="2">The sequence shown here is derived from an EMBL/GenBank/DDBJ whole genome shotgun (WGS) entry which is preliminary data.</text>
</comment>
<gene>
    <name evidence="2" type="ORF">QO018_004214</name>
</gene>
<name>A0ABU0MQE1_9PROT</name>
<reference evidence="2 3" key="1">
    <citation type="submission" date="2023-07" db="EMBL/GenBank/DDBJ databases">
        <title>Genomic Encyclopedia of Type Strains, Phase IV (KMG-IV): sequencing the most valuable type-strain genomes for metagenomic binning, comparative biology and taxonomic classification.</title>
        <authorList>
            <person name="Goeker M."/>
        </authorList>
    </citation>
    <scope>NUCLEOTIDE SEQUENCE [LARGE SCALE GENOMIC DNA]</scope>
    <source>
        <strain evidence="2 3">DSM 19922</strain>
    </source>
</reference>
<organism evidence="2 3">
    <name type="scientific">Azospirillum picis</name>
    <dbReference type="NCBI Taxonomy" id="488438"/>
    <lineage>
        <taxon>Bacteria</taxon>
        <taxon>Pseudomonadati</taxon>
        <taxon>Pseudomonadota</taxon>
        <taxon>Alphaproteobacteria</taxon>
        <taxon>Rhodospirillales</taxon>
        <taxon>Azospirillaceae</taxon>
        <taxon>Azospirillum</taxon>
    </lineage>
</organism>
<sequence length="134" mass="15007">MTIKPTNDSAVSTAAEPKAPQAAEHQAAEPTNVVQFCRARFTPEDLDAFAAVADLKLRDGHWAGVMRESDRNHDRLLVLLPEVDRPVFRFERDSRGRYSLSFHDRSGWYGIGAGDSAGECLSIWRPRGRAARQR</sequence>
<accession>A0ABU0MQE1</accession>
<dbReference type="Proteomes" id="UP001244552">
    <property type="component" value="Unassembled WGS sequence"/>
</dbReference>
<evidence type="ECO:0000313" key="2">
    <source>
        <dbReference type="EMBL" id="MDQ0535336.1"/>
    </source>
</evidence>
<dbReference type="EMBL" id="JAUSVU010000017">
    <property type="protein sequence ID" value="MDQ0535336.1"/>
    <property type="molecule type" value="Genomic_DNA"/>
</dbReference>
<protein>
    <submittedName>
        <fullName evidence="2">Uncharacterized protein</fullName>
    </submittedName>
</protein>
<proteinExistence type="predicted"/>
<evidence type="ECO:0000313" key="3">
    <source>
        <dbReference type="Proteomes" id="UP001244552"/>
    </source>
</evidence>